<dbReference type="PANTHER" id="PTHR22776:SF52">
    <property type="entry name" value="MARVEL DOMAIN-CONTAINING PROTEIN"/>
    <property type="match status" value="1"/>
</dbReference>
<evidence type="ECO:0000256" key="2">
    <source>
        <dbReference type="ARBA" id="ARBA00022692"/>
    </source>
</evidence>
<dbReference type="PANTHER" id="PTHR22776">
    <property type="entry name" value="MARVEL-CONTAINING POTENTIAL LIPID RAFT-ASSOCIATED PROTEIN"/>
    <property type="match status" value="1"/>
</dbReference>
<keyword evidence="9" id="KW-1185">Reference proteome</keyword>
<dbReference type="AlphaFoldDB" id="A0A0K0EQL6"/>
<dbReference type="GO" id="GO:0016020">
    <property type="term" value="C:membrane"/>
    <property type="evidence" value="ECO:0007669"/>
    <property type="project" value="UniProtKB-SubCell"/>
</dbReference>
<evidence type="ECO:0000259" key="8">
    <source>
        <dbReference type="PROSITE" id="PS51225"/>
    </source>
</evidence>
<dbReference type="InterPro" id="IPR008253">
    <property type="entry name" value="Marvel"/>
</dbReference>
<sequence>MSEGQKRSILRKPTSDDDIVDADENKKMLYPDNMENSSNPQAHDNSNHNKSDDDFTVIHSNAISPPPERVGSSEHSEPIKIKKNKFNYQSKIKIIPNNRQGQLNTTFLSSIPGLMKIAEVVIAFITFILAICSDRRSTQSAWTEHLSFESMVIVACFIIGYVCFPHLTLNEEKTREGLIVVELLFYGIHTLFYFIAIWLMIHLSAAWTSEGRGAAIMSSVLCVALLILFAIETIKKWKAWKSENSSTIVREPITNDERNETSEQRPVQ</sequence>
<accession>A0A0K0EQL6</accession>
<evidence type="ECO:0000256" key="5">
    <source>
        <dbReference type="PROSITE-ProRule" id="PRU00581"/>
    </source>
</evidence>
<dbReference type="InterPro" id="IPR050578">
    <property type="entry name" value="MARVEL-CKLF_proteins"/>
</dbReference>
<feature type="region of interest" description="Disordered" evidence="6">
    <location>
        <begin position="1"/>
        <end position="76"/>
    </location>
</feature>
<organism evidence="10">
    <name type="scientific">Strongyloides stercoralis</name>
    <name type="common">Threadworm</name>
    <dbReference type="NCBI Taxonomy" id="6248"/>
    <lineage>
        <taxon>Eukaryota</taxon>
        <taxon>Metazoa</taxon>
        <taxon>Ecdysozoa</taxon>
        <taxon>Nematoda</taxon>
        <taxon>Chromadorea</taxon>
        <taxon>Rhabditida</taxon>
        <taxon>Tylenchina</taxon>
        <taxon>Panagrolaimomorpha</taxon>
        <taxon>Strongyloidoidea</taxon>
        <taxon>Strongyloididae</taxon>
        <taxon>Strongyloides</taxon>
    </lineage>
</organism>
<reference evidence="10" key="1">
    <citation type="submission" date="2015-08" db="UniProtKB">
        <authorList>
            <consortium name="WormBaseParasite"/>
        </authorList>
    </citation>
    <scope>IDENTIFICATION</scope>
</reference>
<dbReference type="Proteomes" id="UP000035681">
    <property type="component" value="Unplaced"/>
</dbReference>
<dbReference type="Pfam" id="PF01284">
    <property type="entry name" value="MARVEL"/>
    <property type="match status" value="1"/>
</dbReference>
<comment type="subcellular location">
    <subcellularLocation>
        <location evidence="1">Membrane</location>
        <topology evidence="1">Multi-pass membrane protein</topology>
    </subcellularLocation>
</comment>
<feature type="transmembrane region" description="Helical" evidence="7">
    <location>
        <begin position="113"/>
        <end position="131"/>
    </location>
</feature>
<evidence type="ECO:0000256" key="4">
    <source>
        <dbReference type="ARBA" id="ARBA00023136"/>
    </source>
</evidence>
<feature type="transmembrane region" description="Helical" evidence="7">
    <location>
        <begin position="213"/>
        <end position="231"/>
    </location>
</feature>
<feature type="transmembrane region" description="Helical" evidence="7">
    <location>
        <begin position="151"/>
        <end position="169"/>
    </location>
</feature>
<keyword evidence="2 5" id="KW-0812">Transmembrane</keyword>
<proteinExistence type="predicted"/>
<evidence type="ECO:0000256" key="7">
    <source>
        <dbReference type="SAM" id="Phobius"/>
    </source>
</evidence>
<evidence type="ECO:0000313" key="9">
    <source>
        <dbReference type="Proteomes" id="UP000035681"/>
    </source>
</evidence>
<evidence type="ECO:0000256" key="3">
    <source>
        <dbReference type="ARBA" id="ARBA00022989"/>
    </source>
</evidence>
<dbReference type="WBParaSite" id="SSTP_0001174600.1">
    <property type="protein sequence ID" value="SSTP_0001174600.1"/>
    <property type="gene ID" value="SSTP_0001174600"/>
</dbReference>
<name>A0A0K0EQL6_STRER</name>
<evidence type="ECO:0000313" key="10">
    <source>
        <dbReference type="WBParaSite" id="SSTP_0001174600.1"/>
    </source>
</evidence>
<keyword evidence="3 7" id="KW-1133">Transmembrane helix</keyword>
<keyword evidence="4 5" id="KW-0472">Membrane</keyword>
<dbReference type="WBParaSite" id="TCONS_00003884.p1">
    <property type="protein sequence ID" value="TCONS_00003884.p1"/>
    <property type="gene ID" value="XLOC_000584"/>
</dbReference>
<protein>
    <submittedName>
        <fullName evidence="10 11">MARVEL domain-containing protein</fullName>
    </submittedName>
</protein>
<feature type="transmembrane region" description="Helical" evidence="7">
    <location>
        <begin position="181"/>
        <end position="201"/>
    </location>
</feature>
<dbReference type="PROSITE" id="PS51225">
    <property type="entry name" value="MARVEL"/>
    <property type="match status" value="1"/>
</dbReference>
<evidence type="ECO:0000313" key="11">
    <source>
        <dbReference type="WBParaSite" id="TCONS_00003884.p1"/>
    </source>
</evidence>
<evidence type="ECO:0000256" key="1">
    <source>
        <dbReference type="ARBA" id="ARBA00004141"/>
    </source>
</evidence>
<evidence type="ECO:0000256" key="6">
    <source>
        <dbReference type="SAM" id="MobiDB-lite"/>
    </source>
</evidence>
<feature type="domain" description="MARVEL" evidence="8">
    <location>
        <begin position="107"/>
        <end position="241"/>
    </location>
</feature>